<evidence type="ECO:0000313" key="4">
    <source>
        <dbReference type="Proteomes" id="UP000179807"/>
    </source>
</evidence>
<dbReference type="RefSeq" id="XP_068359516.1">
    <property type="nucleotide sequence ID" value="XM_068492571.1"/>
</dbReference>
<reference evidence="3" key="1">
    <citation type="submission" date="2016-10" db="EMBL/GenBank/DDBJ databases">
        <authorList>
            <person name="Benchimol M."/>
            <person name="Almeida L.G."/>
            <person name="Vasconcelos A.T."/>
            <person name="Perreira-Neves A."/>
            <person name="Rosa I.A."/>
            <person name="Tasca T."/>
            <person name="Bogo M.R."/>
            <person name="de Souza W."/>
        </authorList>
    </citation>
    <scope>NUCLEOTIDE SEQUENCE [LARGE SCALE GENOMIC DNA]</scope>
    <source>
        <strain evidence="3">K</strain>
    </source>
</reference>
<evidence type="ECO:0000256" key="2">
    <source>
        <dbReference type="SAM" id="MobiDB-lite"/>
    </source>
</evidence>
<dbReference type="AlphaFoldDB" id="A0A1J4K9K0"/>
<dbReference type="OrthoDB" id="10488091at2759"/>
<evidence type="ECO:0000256" key="1">
    <source>
        <dbReference type="SAM" id="Coils"/>
    </source>
</evidence>
<evidence type="ECO:0000313" key="3">
    <source>
        <dbReference type="EMBL" id="OHT06380.1"/>
    </source>
</evidence>
<accession>A0A1J4K9K0</accession>
<organism evidence="3 4">
    <name type="scientific">Tritrichomonas foetus</name>
    <dbReference type="NCBI Taxonomy" id="1144522"/>
    <lineage>
        <taxon>Eukaryota</taxon>
        <taxon>Metamonada</taxon>
        <taxon>Parabasalia</taxon>
        <taxon>Tritrichomonadida</taxon>
        <taxon>Tritrichomonadidae</taxon>
        <taxon>Tritrichomonas</taxon>
    </lineage>
</organism>
<dbReference type="VEuPathDB" id="TrichDB:TRFO_05576"/>
<gene>
    <name evidence="3" type="ORF">TRFO_05576</name>
</gene>
<proteinExistence type="predicted"/>
<sequence length="570" mass="66853">MEQKKIIAAPSERAKEQKKADINVRVKAALPPSNTENISNEGNDREDLLEIRAKIENLLDEQQLRASENESNLVELRLVLENLNYHFHESPDNVQIEEVSRYMTQVQHGQEKLQESISYLVKGAAQLFLQKNKMKIDKLRSEISNLTFMTSQVDEQIREKNELLEERLNTSAKIDATNAVLRRRIETTKNEIRAIAGQDFENIPELARTYQETMKKILAEEVELTKQLWAVQQQLEKEKKDQVQLSLMYQKVKDHPIRMAQLNEEMEAKIAALRNELFEKEKQASQQRGQVAMNYQNETQKMVIQARKEREEQLFELKLQQIQQLMQAEKQSREEKSHMIASANSNLSQNRAFKAKIAQFDRENKQLMDSYDQTVKKLKMEFAQSERKMKREHDAKIQEAMERTRLERQSLKNEVAAMEMSLAAKNEQFQHSSKKLQELQNQLAQLKEKIARYDISNRQLEKTIGGNSAESEELMNLLNENRNRKLEEKNMVKRRLMDVISSLAYFMVLSGEVEGDWLKEAQECYEQAVAECETDSRAVRKIPVPFHRIHKSKKELFEDRPLKKRRESFS</sequence>
<keyword evidence="4" id="KW-1185">Reference proteome</keyword>
<keyword evidence="1" id="KW-0175">Coiled coil</keyword>
<feature type="region of interest" description="Disordered" evidence="2">
    <location>
        <begin position="1"/>
        <end position="20"/>
    </location>
</feature>
<dbReference type="EMBL" id="MLAK01000727">
    <property type="protein sequence ID" value="OHT06380.1"/>
    <property type="molecule type" value="Genomic_DNA"/>
</dbReference>
<dbReference type="Proteomes" id="UP000179807">
    <property type="component" value="Unassembled WGS sequence"/>
</dbReference>
<dbReference type="GeneID" id="94827275"/>
<protein>
    <submittedName>
        <fullName evidence="3">Uncharacterized protein</fullName>
    </submittedName>
</protein>
<comment type="caution">
    <text evidence="3">The sequence shown here is derived from an EMBL/GenBank/DDBJ whole genome shotgun (WGS) entry which is preliminary data.</text>
</comment>
<feature type="coiled-coil region" evidence="1">
    <location>
        <begin position="263"/>
        <end position="290"/>
    </location>
</feature>
<feature type="coiled-coil region" evidence="1">
    <location>
        <begin position="368"/>
        <end position="495"/>
    </location>
</feature>
<name>A0A1J4K9K0_9EUKA</name>